<reference evidence="2" key="1">
    <citation type="journal article" date="2018" name="Genome Biol.">
        <title>SKESA: strategic k-mer extension for scrupulous assemblies.</title>
        <authorList>
            <person name="Souvorov A."/>
            <person name="Agarwala R."/>
            <person name="Lipman D.J."/>
        </authorList>
    </citation>
    <scope>NUCLEOTIDE SEQUENCE</scope>
    <source>
        <strain evidence="2">MA.GW_S01690-06</strain>
    </source>
</reference>
<dbReference type="EMBL" id="DAAVLB010000003">
    <property type="protein sequence ID" value="HAF5131373.1"/>
    <property type="molecule type" value="Genomic_DNA"/>
</dbReference>
<comment type="caution">
    <text evidence="2">The sequence shown here is derived from an EMBL/GenBank/DDBJ whole genome shotgun (WGS) entry which is preliminary data.</text>
</comment>
<dbReference type="AlphaFoldDB" id="A0A750WWJ9"/>
<evidence type="ECO:0000313" key="2">
    <source>
        <dbReference type="EMBL" id="HAF5131373.1"/>
    </source>
</evidence>
<organism evidence="2">
    <name type="scientific">Salmonella enterica</name>
    <name type="common">Salmonella choleraesuis</name>
    <dbReference type="NCBI Taxonomy" id="28901"/>
    <lineage>
        <taxon>Bacteria</taxon>
        <taxon>Pseudomonadati</taxon>
        <taxon>Pseudomonadota</taxon>
        <taxon>Gammaproteobacteria</taxon>
        <taxon>Enterobacterales</taxon>
        <taxon>Enterobacteriaceae</taxon>
        <taxon>Salmonella</taxon>
    </lineage>
</organism>
<feature type="region of interest" description="Disordered" evidence="1">
    <location>
        <begin position="1"/>
        <end position="29"/>
    </location>
</feature>
<feature type="compositionally biased region" description="Polar residues" evidence="1">
    <location>
        <begin position="19"/>
        <end position="29"/>
    </location>
</feature>
<reference evidence="2" key="2">
    <citation type="submission" date="2020-02" db="EMBL/GenBank/DDBJ databases">
        <authorList>
            <consortium name="NCBI Pathogen Detection Project"/>
        </authorList>
    </citation>
    <scope>NUCLEOTIDE SEQUENCE</scope>
    <source>
        <strain evidence="2">MA.GW_S01690-06</strain>
    </source>
</reference>
<evidence type="ECO:0000256" key="1">
    <source>
        <dbReference type="SAM" id="MobiDB-lite"/>
    </source>
</evidence>
<gene>
    <name evidence="2" type="ORF">G8A44_001297</name>
</gene>
<protein>
    <submittedName>
        <fullName evidence="2">Uncharacterized protein</fullName>
    </submittedName>
</protein>
<sequence length="62" mass="6541">MSTASPAIPSLTAGARRSAGSTDLNGTASTGWCALPTCASFARHSWRYEFDNDVTTLYPCPT</sequence>
<proteinExistence type="predicted"/>
<accession>A0A750WWJ9</accession>
<name>A0A750WWJ9_SALER</name>